<dbReference type="OrthoDB" id="9775607at2"/>
<dbReference type="Pfam" id="PF07969">
    <property type="entry name" value="Amidohydro_3"/>
    <property type="match status" value="1"/>
</dbReference>
<dbReference type="PANTHER" id="PTHR11647">
    <property type="entry name" value="HYDRANTOINASE/DIHYDROPYRIMIDINASE FAMILY MEMBER"/>
    <property type="match status" value="1"/>
</dbReference>
<evidence type="ECO:0000259" key="1">
    <source>
        <dbReference type="Pfam" id="PF07969"/>
    </source>
</evidence>
<protein>
    <submittedName>
        <fullName evidence="2">Amidohydrolase family protein</fullName>
    </submittedName>
</protein>
<dbReference type="STRING" id="1236220.SAMN04488112_11373"/>
<dbReference type="InterPro" id="IPR050378">
    <property type="entry name" value="Metallo-dep_Hydrolases_sf"/>
</dbReference>
<dbReference type="SUPFAM" id="SSF51338">
    <property type="entry name" value="Composite domain of metallo-dependent hydrolases"/>
    <property type="match status" value="1"/>
</dbReference>
<feature type="domain" description="Amidohydrolase 3" evidence="1">
    <location>
        <begin position="45"/>
        <end position="258"/>
    </location>
</feature>
<name>A0A1G6NL31_9BACL</name>
<sequence length="340" mass="37412">MLDLVIQNGRIIDGTGNPWFFGDIGVKDGTIVEVGRVQQKGRQRIDACGQVIAPGFIDGHCHSDLMILDHPHSEIKLQQGVTTEVIGNCGLAPAPFFREHGELLRSYVEPVLGKTDWDWPWETVGQYMDYVKQHHPSDNLATYVAHGALRIAVMGFADRPASPKEIEGMKKLLEEGLKDGAIGLSIGLLYAPGSYTSKEELAELCTVLTKYNGLLSTHIRGEGNNLLPSVREVIWIAEKSGVPLHISHLKAAGRRNWGQVMDAMNLIDDARARGFDVTCDVYPYDAGSTMLTTLLPPWVLEGGIKEVIPFGKVSEKAWIPPTLTHVRTVSVTNPTNRMMP</sequence>
<dbReference type="PANTHER" id="PTHR11647:SF1">
    <property type="entry name" value="COLLAPSIN RESPONSE MEDIATOR PROTEIN"/>
    <property type="match status" value="1"/>
</dbReference>
<dbReference type="Gene3D" id="3.20.20.140">
    <property type="entry name" value="Metal-dependent hydrolases"/>
    <property type="match status" value="1"/>
</dbReference>
<dbReference type="AlphaFoldDB" id="A0A1G6NL31"/>
<reference evidence="2 3" key="1">
    <citation type="submission" date="2016-10" db="EMBL/GenBank/DDBJ databases">
        <authorList>
            <person name="de Groot N.N."/>
        </authorList>
    </citation>
    <scope>NUCLEOTIDE SEQUENCE [LARGE SCALE GENOMIC DNA]</scope>
    <source>
        <strain evidence="2 3">DSM 45514</strain>
    </source>
</reference>
<dbReference type="InterPro" id="IPR032466">
    <property type="entry name" value="Metal_Hydrolase"/>
</dbReference>
<dbReference type="Proteomes" id="UP000199387">
    <property type="component" value="Unassembled WGS sequence"/>
</dbReference>
<dbReference type="GO" id="GO:0016812">
    <property type="term" value="F:hydrolase activity, acting on carbon-nitrogen (but not peptide) bonds, in cyclic amides"/>
    <property type="evidence" value="ECO:0007669"/>
    <property type="project" value="TreeGrafter"/>
</dbReference>
<organism evidence="2 3">
    <name type="scientific">Melghirimyces thermohalophilus</name>
    <dbReference type="NCBI Taxonomy" id="1236220"/>
    <lineage>
        <taxon>Bacteria</taxon>
        <taxon>Bacillati</taxon>
        <taxon>Bacillota</taxon>
        <taxon>Bacilli</taxon>
        <taxon>Bacillales</taxon>
        <taxon>Thermoactinomycetaceae</taxon>
        <taxon>Melghirimyces</taxon>
    </lineage>
</organism>
<dbReference type="InterPro" id="IPR011059">
    <property type="entry name" value="Metal-dep_hydrolase_composite"/>
</dbReference>
<proteinExistence type="predicted"/>
<gene>
    <name evidence="2" type="ORF">SAMN04488112_11373</name>
</gene>
<accession>A0A1G6NL31</accession>
<dbReference type="InterPro" id="IPR013108">
    <property type="entry name" value="Amidohydro_3"/>
</dbReference>
<evidence type="ECO:0000313" key="3">
    <source>
        <dbReference type="Proteomes" id="UP000199387"/>
    </source>
</evidence>
<dbReference type="EMBL" id="FMZA01000013">
    <property type="protein sequence ID" value="SDC68712.1"/>
    <property type="molecule type" value="Genomic_DNA"/>
</dbReference>
<dbReference type="GO" id="GO:0005829">
    <property type="term" value="C:cytosol"/>
    <property type="evidence" value="ECO:0007669"/>
    <property type="project" value="TreeGrafter"/>
</dbReference>
<keyword evidence="3" id="KW-1185">Reference proteome</keyword>
<dbReference type="SUPFAM" id="SSF51556">
    <property type="entry name" value="Metallo-dependent hydrolases"/>
    <property type="match status" value="1"/>
</dbReference>
<evidence type="ECO:0000313" key="2">
    <source>
        <dbReference type="EMBL" id="SDC68712.1"/>
    </source>
</evidence>
<keyword evidence="2" id="KW-0378">Hydrolase</keyword>